<evidence type="ECO:0000256" key="5">
    <source>
        <dbReference type="ARBA" id="ARBA00023136"/>
    </source>
</evidence>
<keyword evidence="3 6" id="KW-0812">Transmembrane</keyword>
<keyword evidence="5 6" id="KW-0472">Membrane</keyword>
<feature type="transmembrane region" description="Helical" evidence="6">
    <location>
        <begin position="208"/>
        <end position="230"/>
    </location>
</feature>
<gene>
    <name evidence="8" type="ORF">METZ01_LOCUS4974</name>
</gene>
<feature type="transmembrane region" description="Helical" evidence="6">
    <location>
        <begin position="42"/>
        <end position="62"/>
    </location>
</feature>
<comment type="subcellular location">
    <subcellularLocation>
        <location evidence="1">Cell membrane</location>
        <topology evidence="1">Multi-pass membrane protein</topology>
    </subcellularLocation>
</comment>
<dbReference type="PANTHER" id="PTHR43124:SF3">
    <property type="entry name" value="CHLORAMPHENICOL EFFLUX PUMP RV0191"/>
    <property type="match status" value="1"/>
</dbReference>
<keyword evidence="4 6" id="KW-1133">Transmembrane helix</keyword>
<feature type="transmembrane region" description="Helical" evidence="6">
    <location>
        <begin position="161"/>
        <end position="180"/>
    </location>
</feature>
<dbReference type="PROSITE" id="PS50850">
    <property type="entry name" value="MFS"/>
    <property type="match status" value="1"/>
</dbReference>
<feature type="domain" description="Major facilitator superfamily (MFS) profile" evidence="7">
    <location>
        <begin position="1"/>
        <end position="405"/>
    </location>
</feature>
<dbReference type="GO" id="GO:0022857">
    <property type="term" value="F:transmembrane transporter activity"/>
    <property type="evidence" value="ECO:0007669"/>
    <property type="project" value="InterPro"/>
</dbReference>
<evidence type="ECO:0000256" key="4">
    <source>
        <dbReference type="ARBA" id="ARBA00022989"/>
    </source>
</evidence>
<dbReference type="SUPFAM" id="SSF103473">
    <property type="entry name" value="MFS general substrate transporter"/>
    <property type="match status" value="1"/>
</dbReference>
<accession>A0A381NBX8</accession>
<dbReference type="InterPro" id="IPR020846">
    <property type="entry name" value="MFS_dom"/>
</dbReference>
<reference evidence="8" key="1">
    <citation type="submission" date="2018-05" db="EMBL/GenBank/DDBJ databases">
        <authorList>
            <person name="Lanie J.A."/>
            <person name="Ng W.-L."/>
            <person name="Kazmierczak K.M."/>
            <person name="Andrzejewski T.M."/>
            <person name="Davidsen T.M."/>
            <person name="Wayne K.J."/>
            <person name="Tettelin H."/>
            <person name="Glass J.I."/>
            <person name="Rusch D."/>
            <person name="Podicherti R."/>
            <person name="Tsui H.-C.T."/>
            <person name="Winkler M.E."/>
        </authorList>
    </citation>
    <scope>NUCLEOTIDE SEQUENCE</scope>
</reference>
<organism evidence="8">
    <name type="scientific">marine metagenome</name>
    <dbReference type="NCBI Taxonomy" id="408172"/>
    <lineage>
        <taxon>unclassified sequences</taxon>
        <taxon>metagenomes</taxon>
        <taxon>ecological metagenomes</taxon>
    </lineage>
</organism>
<evidence type="ECO:0000256" key="2">
    <source>
        <dbReference type="ARBA" id="ARBA00022475"/>
    </source>
</evidence>
<dbReference type="AlphaFoldDB" id="A0A381NBX8"/>
<dbReference type="EMBL" id="UINC01000257">
    <property type="protein sequence ID" value="SUZ52120.1"/>
    <property type="molecule type" value="Genomic_DNA"/>
</dbReference>
<sequence>MLFARVYFPFALGYAISYFYRNTNAIIESDLVDELGLGPADLGLLTGAYFFSFAIFQLPLGILLDRYGPRRTEAVLLLFAALGAWIFSKADSLSGLILGRLLIGLGVSACLMAAFKAYVIWFSSGRLPMINGLQMAAGGLGALVATTPLQNVLSITDWRGVFTGLAIITVFASLFLWFILPEHQSSADKHPAIKTQLKEMGQIFRSPVFWSIVPLTALSNGSFLAIHGLWIKPWLRDVVSLGEGDSTQLLFAMTLAIIAGYFSLGIFSERLSQLFDIRPITVGVFGMTLFLTAQFSMAYGWATSPLLLVVFFGFLGSSCILPFAGLAQIFPKKYSGRVSTILNVQVFMGAFIIQWGIGAIIELWPTTEIGYDPASYQVAIGVLVLMQAAGLVWYLLSQQLIKKQPEMI</sequence>
<feature type="transmembrane region" description="Helical" evidence="6">
    <location>
        <begin position="96"/>
        <end position="115"/>
    </location>
</feature>
<evidence type="ECO:0000256" key="3">
    <source>
        <dbReference type="ARBA" id="ARBA00022692"/>
    </source>
</evidence>
<feature type="transmembrane region" description="Helical" evidence="6">
    <location>
        <begin position="250"/>
        <end position="268"/>
    </location>
</feature>
<keyword evidence="2" id="KW-1003">Cell membrane</keyword>
<feature type="transmembrane region" description="Helical" evidence="6">
    <location>
        <begin position="376"/>
        <end position="396"/>
    </location>
</feature>
<evidence type="ECO:0000256" key="6">
    <source>
        <dbReference type="SAM" id="Phobius"/>
    </source>
</evidence>
<dbReference type="Gene3D" id="1.20.1250.20">
    <property type="entry name" value="MFS general substrate transporter like domains"/>
    <property type="match status" value="1"/>
</dbReference>
<evidence type="ECO:0000256" key="1">
    <source>
        <dbReference type="ARBA" id="ARBA00004651"/>
    </source>
</evidence>
<feature type="transmembrane region" description="Helical" evidence="6">
    <location>
        <begin position="127"/>
        <end position="149"/>
    </location>
</feature>
<dbReference type="Pfam" id="PF07690">
    <property type="entry name" value="MFS_1"/>
    <property type="match status" value="1"/>
</dbReference>
<feature type="transmembrane region" description="Helical" evidence="6">
    <location>
        <begin position="342"/>
        <end position="364"/>
    </location>
</feature>
<evidence type="ECO:0000259" key="7">
    <source>
        <dbReference type="PROSITE" id="PS50850"/>
    </source>
</evidence>
<protein>
    <recommendedName>
        <fullName evidence="7">Major facilitator superfamily (MFS) profile domain-containing protein</fullName>
    </recommendedName>
</protein>
<feature type="transmembrane region" description="Helical" evidence="6">
    <location>
        <begin position="307"/>
        <end position="330"/>
    </location>
</feature>
<proteinExistence type="predicted"/>
<dbReference type="PANTHER" id="PTHR43124">
    <property type="entry name" value="PURINE EFFLUX PUMP PBUE"/>
    <property type="match status" value="1"/>
</dbReference>
<dbReference type="InterPro" id="IPR050189">
    <property type="entry name" value="MFS_Efflux_Transporters"/>
</dbReference>
<feature type="transmembrane region" description="Helical" evidence="6">
    <location>
        <begin position="280"/>
        <end position="301"/>
    </location>
</feature>
<name>A0A381NBX8_9ZZZZ</name>
<feature type="transmembrane region" description="Helical" evidence="6">
    <location>
        <begin position="74"/>
        <end position="90"/>
    </location>
</feature>
<evidence type="ECO:0000313" key="8">
    <source>
        <dbReference type="EMBL" id="SUZ52120.1"/>
    </source>
</evidence>
<dbReference type="InterPro" id="IPR011701">
    <property type="entry name" value="MFS"/>
</dbReference>
<dbReference type="InterPro" id="IPR036259">
    <property type="entry name" value="MFS_trans_sf"/>
</dbReference>
<dbReference type="GO" id="GO:0005886">
    <property type="term" value="C:plasma membrane"/>
    <property type="evidence" value="ECO:0007669"/>
    <property type="project" value="UniProtKB-SubCell"/>
</dbReference>